<sequence length="92" mass="10213">MLGTFFPLTPNVRDILSTDPQCKGHSSHRPPNVRDILPTDPQCKGHSSHEHHCKGTIWPITGCISDSPLGSQAWTCSPPLLRYGGYVLHWLL</sequence>
<protein>
    <submittedName>
        <fullName evidence="2">Uncharacterized protein</fullName>
    </submittedName>
</protein>
<organism evidence="2 3">
    <name type="scientific">Staurois parvus</name>
    <dbReference type="NCBI Taxonomy" id="386267"/>
    <lineage>
        <taxon>Eukaryota</taxon>
        <taxon>Metazoa</taxon>
        <taxon>Chordata</taxon>
        <taxon>Craniata</taxon>
        <taxon>Vertebrata</taxon>
        <taxon>Euteleostomi</taxon>
        <taxon>Amphibia</taxon>
        <taxon>Batrachia</taxon>
        <taxon>Anura</taxon>
        <taxon>Neobatrachia</taxon>
        <taxon>Ranoidea</taxon>
        <taxon>Ranidae</taxon>
        <taxon>Staurois</taxon>
    </lineage>
</organism>
<dbReference type="EMBL" id="CATNWA010003966">
    <property type="protein sequence ID" value="CAI9546796.1"/>
    <property type="molecule type" value="Genomic_DNA"/>
</dbReference>
<accession>A0ABN9BHE8</accession>
<gene>
    <name evidence="2" type="ORF">SPARVUS_LOCUS2877126</name>
</gene>
<comment type="caution">
    <text evidence="2">The sequence shown here is derived from an EMBL/GenBank/DDBJ whole genome shotgun (WGS) entry which is preliminary data.</text>
</comment>
<evidence type="ECO:0000313" key="3">
    <source>
        <dbReference type="Proteomes" id="UP001162483"/>
    </source>
</evidence>
<feature type="non-terminal residue" evidence="2">
    <location>
        <position position="92"/>
    </location>
</feature>
<proteinExistence type="predicted"/>
<keyword evidence="3" id="KW-1185">Reference proteome</keyword>
<evidence type="ECO:0000313" key="2">
    <source>
        <dbReference type="EMBL" id="CAI9546796.1"/>
    </source>
</evidence>
<name>A0ABN9BHE8_9NEOB</name>
<feature type="region of interest" description="Disordered" evidence="1">
    <location>
        <begin position="20"/>
        <end position="43"/>
    </location>
</feature>
<evidence type="ECO:0000256" key="1">
    <source>
        <dbReference type="SAM" id="MobiDB-lite"/>
    </source>
</evidence>
<reference evidence="2" key="1">
    <citation type="submission" date="2023-05" db="EMBL/GenBank/DDBJ databases">
        <authorList>
            <person name="Stuckert A."/>
        </authorList>
    </citation>
    <scope>NUCLEOTIDE SEQUENCE</scope>
</reference>
<dbReference type="Proteomes" id="UP001162483">
    <property type="component" value="Unassembled WGS sequence"/>
</dbReference>